<keyword evidence="1" id="KW-0489">Methyltransferase</keyword>
<sequence length="217" mass="24107">MKTDPLKRSQLSPYLHEYSRSMPLMYRTKVANRHIIGSFHLVLEHVPQGARLFDIGCGTGALLYLAVKLRKVALAHGYDLSREAVAASEGVSVAIPELRIKHSTEAFPPQDLDNYDVVTMVDVLHHVAASIQDTFVSKLSKTLAPGTLLILSDMEGANLFTDITARVHDLVVNKQLVRPRKSRDVIAMLTDNGLQILSVAWCWSVVFKSFVLTAKKM</sequence>
<organism evidence="1 2">
    <name type="scientific">Candidatus Magnetobacterium bavaricum</name>
    <dbReference type="NCBI Taxonomy" id="29290"/>
    <lineage>
        <taxon>Bacteria</taxon>
        <taxon>Pseudomonadati</taxon>
        <taxon>Nitrospirota</taxon>
        <taxon>Thermodesulfovibrionia</taxon>
        <taxon>Thermodesulfovibrionales</taxon>
        <taxon>Candidatus Magnetobacteriaceae</taxon>
        <taxon>Candidatus Magnetobacterium</taxon>
    </lineage>
</organism>
<evidence type="ECO:0000313" key="1">
    <source>
        <dbReference type="EMBL" id="KJU82390.1"/>
    </source>
</evidence>
<dbReference type="Gene3D" id="3.40.50.150">
    <property type="entry name" value="Vaccinia Virus protein VP39"/>
    <property type="match status" value="1"/>
</dbReference>
<dbReference type="GO" id="GO:0008168">
    <property type="term" value="F:methyltransferase activity"/>
    <property type="evidence" value="ECO:0007669"/>
    <property type="project" value="UniProtKB-KW"/>
</dbReference>
<comment type="caution">
    <text evidence="1">The sequence shown here is derived from an EMBL/GenBank/DDBJ whole genome shotgun (WGS) entry which is preliminary data.</text>
</comment>
<dbReference type="GO" id="GO:0032259">
    <property type="term" value="P:methylation"/>
    <property type="evidence" value="ECO:0007669"/>
    <property type="project" value="UniProtKB-KW"/>
</dbReference>
<dbReference type="EMBL" id="LACI01002337">
    <property type="protein sequence ID" value="KJU82390.1"/>
    <property type="molecule type" value="Genomic_DNA"/>
</dbReference>
<dbReference type="InterPro" id="IPR029063">
    <property type="entry name" value="SAM-dependent_MTases_sf"/>
</dbReference>
<reference evidence="1 2" key="1">
    <citation type="submission" date="2015-02" db="EMBL/GenBank/DDBJ databases">
        <title>Single-cell genomics of uncultivated deep-branching MTB reveals a conserved set of magnetosome genes.</title>
        <authorList>
            <person name="Kolinko S."/>
            <person name="Richter M."/>
            <person name="Glockner F.O."/>
            <person name="Brachmann A."/>
            <person name="Schuler D."/>
        </authorList>
    </citation>
    <scope>NUCLEOTIDE SEQUENCE [LARGE SCALE GENOMIC DNA]</scope>
    <source>
        <strain evidence="1">TM-1</strain>
    </source>
</reference>
<dbReference type="Pfam" id="PF13489">
    <property type="entry name" value="Methyltransf_23"/>
    <property type="match status" value="1"/>
</dbReference>
<name>A0A0F3GKE5_9BACT</name>
<protein>
    <submittedName>
        <fullName evidence="1">Methyltransferase family protein</fullName>
    </submittedName>
</protein>
<keyword evidence="1" id="KW-0808">Transferase</keyword>
<accession>A0A0F3GKE5</accession>
<gene>
    <name evidence="1" type="ORF">MBAV_005419</name>
</gene>
<evidence type="ECO:0000313" key="2">
    <source>
        <dbReference type="Proteomes" id="UP000033423"/>
    </source>
</evidence>
<proteinExistence type="predicted"/>
<keyword evidence="2" id="KW-1185">Reference proteome</keyword>
<dbReference type="SUPFAM" id="SSF53335">
    <property type="entry name" value="S-adenosyl-L-methionine-dependent methyltransferases"/>
    <property type="match status" value="1"/>
</dbReference>
<dbReference type="Proteomes" id="UP000033423">
    <property type="component" value="Unassembled WGS sequence"/>
</dbReference>
<dbReference type="AlphaFoldDB" id="A0A0F3GKE5"/>
<dbReference type="PANTHER" id="PTHR43861">
    <property type="entry name" value="TRANS-ACONITATE 2-METHYLTRANSFERASE-RELATED"/>
    <property type="match status" value="1"/>
</dbReference>
<dbReference type="CDD" id="cd02440">
    <property type="entry name" value="AdoMet_MTases"/>
    <property type="match status" value="1"/>
</dbReference>